<dbReference type="InterPro" id="IPR022302">
    <property type="entry name" value="Phosphoesterase_putative"/>
</dbReference>
<protein>
    <recommendedName>
        <fullName evidence="1">Calcineurin-like phosphoesterase domain-containing protein</fullName>
    </recommendedName>
</protein>
<gene>
    <name evidence="2" type="ORF">FM115_10690</name>
</gene>
<dbReference type="InterPro" id="IPR052963">
    <property type="entry name" value="Pantetheine_PDE"/>
</dbReference>
<evidence type="ECO:0000313" key="2">
    <source>
        <dbReference type="EMBL" id="SJN44578.1"/>
    </source>
</evidence>
<evidence type="ECO:0000259" key="1">
    <source>
        <dbReference type="Pfam" id="PF00149"/>
    </source>
</evidence>
<sequence length="274" mass="31915">MKIGMISDLHIDINEKALNEGETVDFLLAQFIEEKQIEILLIAGDISNHYLESQEFIEKIKKRSGISVYFVPGNHDYWAKKHNVKDTNKVDAFFQSKAESLVGHPVHLNQEWAIVGTPGWYDYGYGNQEKYSLEQFNKKKYKFASWNDRHYVDWGKGDQNVSMQMLNQLRKDIISVGNKKIILMTHVATHHEFVVPLPHRIYDFANAFLGAKSYESLYKEFPDIKYSLMGHVHFRKVFREADTTYISACLGNKRHWSVKDVKIQLEKTLVVIDI</sequence>
<dbReference type="Proteomes" id="UP000195611">
    <property type="component" value="Unassembled WGS sequence"/>
</dbReference>
<dbReference type="InterPro" id="IPR029052">
    <property type="entry name" value="Metallo-depent_PP-like"/>
</dbReference>
<dbReference type="GO" id="GO:0016787">
    <property type="term" value="F:hydrolase activity"/>
    <property type="evidence" value="ECO:0007669"/>
    <property type="project" value="InterPro"/>
</dbReference>
<dbReference type="Gene3D" id="3.60.21.10">
    <property type="match status" value="1"/>
</dbReference>
<accession>A0A1R4KJW1</accession>
<dbReference type="NCBIfam" id="TIGR03729">
    <property type="entry name" value="acc_ester"/>
    <property type="match status" value="1"/>
</dbReference>
<evidence type="ECO:0000313" key="3">
    <source>
        <dbReference type="Proteomes" id="UP000195611"/>
    </source>
</evidence>
<dbReference type="Pfam" id="PF00149">
    <property type="entry name" value="Metallophos"/>
    <property type="match status" value="1"/>
</dbReference>
<dbReference type="InterPro" id="IPR004843">
    <property type="entry name" value="Calcineurin-like_PHP"/>
</dbReference>
<feature type="domain" description="Calcineurin-like phosphoesterase" evidence="1">
    <location>
        <begin position="1"/>
        <end position="233"/>
    </location>
</feature>
<dbReference type="AlphaFoldDB" id="A0A1R4KJW1"/>
<reference evidence="2 3" key="1">
    <citation type="submission" date="2017-02" db="EMBL/GenBank/DDBJ databases">
        <authorList>
            <person name="Peterson S.W."/>
        </authorList>
    </citation>
    <scope>NUCLEOTIDE SEQUENCE [LARGE SCALE GENOMIC DNA]</scope>
    <source>
        <strain evidence="2 3">42ea</strain>
    </source>
</reference>
<dbReference type="RefSeq" id="WP_087060082.1">
    <property type="nucleotide sequence ID" value="NZ_FUKW01000151.1"/>
</dbReference>
<organism evidence="2 3">
    <name type="scientific">Marinilactibacillus psychrotolerans 42ea</name>
    <dbReference type="NCBI Taxonomy" id="1255609"/>
    <lineage>
        <taxon>Bacteria</taxon>
        <taxon>Bacillati</taxon>
        <taxon>Bacillota</taxon>
        <taxon>Bacilli</taxon>
        <taxon>Lactobacillales</taxon>
        <taxon>Carnobacteriaceae</taxon>
        <taxon>Marinilactibacillus</taxon>
    </lineage>
</organism>
<dbReference type="SUPFAM" id="SSF56300">
    <property type="entry name" value="Metallo-dependent phosphatases"/>
    <property type="match status" value="1"/>
</dbReference>
<dbReference type="PANTHER" id="PTHR36492">
    <property type="match status" value="1"/>
</dbReference>
<name>A0A1R4KJW1_9LACT</name>
<dbReference type="PANTHER" id="PTHR36492:SF2">
    <property type="entry name" value="[ACYL-CARRIER-PROTEIN] PHOSPHODIESTERASE PPTH"/>
    <property type="match status" value="1"/>
</dbReference>
<proteinExistence type="predicted"/>
<dbReference type="EMBL" id="FUKW01000151">
    <property type="protein sequence ID" value="SJN44578.1"/>
    <property type="molecule type" value="Genomic_DNA"/>
</dbReference>